<dbReference type="InterPro" id="IPR020610">
    <property type="entry name" value="Thiolase_AS"/>
</dbReference>
<evidence type="ECO:0000259" key="10">
    <source>
        <dbReference type="Pfam" id="PF00108"/>
    </source>
</evidence>
<dbReference type="EC" id="2.3.1.16" evidence="7"/>
<dbReference type="SUPFAM" id="SSF53901">
    <property type="entry name" value="Thiolase-like"/>
    <property type="match status" value="2"/>
</dbReference>
<keyword evidence="5" id="KW-0630">Potassium</keyword>
<keyword evidence="4 9" id="KW-0808">Transferase</keyword>
<dbReference type="PROSITE" id="PS00099">
    <property type="entry name" value="THIOLASE_3"/>
    <property type="match status" value="1"/>
</dbReference>
<evidence type="ECO:0000256" key="1">
    <source>
        <dbReference type="ARBA" id="ARBA00001958"/>
    </source>
</evidence>
<sequence>MTLLRKGLQNILKISASDVVFVSALRTPVTRATKGGFKDAHPEELLSHILKATLERTKIDPSLIEDITIGSVLQELGGAKAGRMSMLHAGFPHTTCFNTVNRQCSSGLQAITNVAYAIQVGAINIGIGGGMESMTRNYGSRAIPVDLSSELRRSPVQDALDCIMPMGITSENVAERYGITRADLDAFAVASHIKASRAQAAGHFTSEIVPTPTRWINPDDPTDVTTRIIKEDDGIRHTASAESMAKLKPAFKSDGTSTAGNSSQVSDGSAAALMMRRDTAEKLGYEVLGRFVATQIAGCRPDEMGIGPAIAIPKLLEATGIEVGEVDVWELNEAFASQALYCIRKLGIDMAKVNPNGGAIALGHPLGATGARQLATLLPELRRTGKDVGVVSMCIGTGQGLASLIMRE</sequence>
<comment type="cofactor">
    <cofactor evidence="1">
        <name>K(+)</name>
        <dbReference type="ChEBI" id="CHEBI:29103"/>
    </cofactor>
</comment>
<evidence type="ECO:0000256" key="6">
    <source>
        <dbReference type="ARBA" id="ARBA00023315"/>
    </source>
</evidence>
<dbReference type="Proteomes" id="UP001447188">
    <property type="component" value="Unassembled WGS sequence"/>
</dbReference>
<protein>
    <recommendedName>
        <fullName evidence="7">acetyl-CoA C-acyltransferase</fullName>
        <ecNumber evidence="7">2.3.1.16</ecNumber>
    </recommendedName>
</protein>
<dbReference type="NCBIfam" id="TIGR01930">
    <property type="entry name" value="AcCoA-C-Actrans"/>
    <property type="match status" value="1"/>
</dbReference>
<dbReference type="Pfam" id="PF02803">
    <property type="entry name" value="Thiolase_C"/>
    <property type="match status" value="1"/>
</dbReference>
<evidence type="ECO:0000256" key="5">
    <source>
        <dbReference type="ARBA" id="ARBA00022958"/>
    </source>
</evidence>
<feature type="domain" description="Thiolase N-terminal" evidence="10">
    <location>
        <begin position="19"/>
        <end position="278"/>
    </location>
</feature>
<dbReference type="InterPro" id="IPR020613">
    <property type="entry name" value="Thiolase_CS"/>
</dbReference>
<dbReference type="Pfam" id="PF00108">
    <property type="entry name" value="Thiolase_N"/>
    <property type="match status" value="1"/>
</dbReference>
<dbReference type="PIRSF" id="PIRSF000429">
    <property type="entry name" value="Ac-CoA_Ac_transf"/>
    <property type="match status" value="1"/>
</dbReference>
<keyword evidence="13" id="KW-1185">Reference proteome</keyword>
<comment type="pathway">
    <text evidence="2">Lipid metabolism; fatty acid metabolism.</text>
</comment>
<evidence type="ECO:0000256" key="7">
    <source>
        <dbReference type="ARBA" id="ARBA00024073"/>
    </source>
</evidence>
<dbReference type="CDD" id="cd00751">
    <property type="entry name" value="thiolase"/>
    <property type="match status" value="1"/>
</dbReference>
<comment type="caution">
    <text evidence="12">The sequence shown here is derived from an EMBL/GenBank/DDBJ whole genome shotgun (WGS) entry which is preliminary data.</text>
</comment>
<evidence type="ECO:0000313" key="13">
    <source>
        <dbReference type="Proteomes" id="UP001447188"/>
    </source>
</evidence>
<dbReference type="InterPro" id="IPR020617">
    <property type="entry name" value="Thiolase_C"/>
</dbReference>
<comment type="catalytic activity">
    <reaction evidence="8">
        <text>an acyl-CoA + acetyl-CoA = a 3-oxoacyl-CoA + CoA</text>
        <dbReference type="Rhea" id="RHEA:21564"/>
        <dbReference type="ChEBI" id="CHEBI:57287"/>
        <dbReference type="ChEBI" id="CHEBI:57288"/>
        <dbReference type="ChEBI" id="CHEBI:58342"/>
        <dbReference type="ChEBI" id="CHEBI:90726"/>
        <dbReference type="EC" id="2.3.1.16"/>
    </reaction>
</comment>
<dbReference type="InterPro" id="IPR050215">
    <property type="entry name" value="Thiolase-like_sf_Thiolase"/>
</dbReference>
<evidence type="ECO:0000256" key="3">
    <source>
        <dbReference type="ARBA" id="ARBA00010982"/>
    </source>
</evidence>
<dbReference type="InterPro" id="IPR002155">
    <property type="entry name" value="Thiolase"/>
</dbReference>
<evidence type="ECO:0000256" key="2">
    <source>
        <dbReference type="ARBA" id="ARBA00004872"/>
    </source>
</evidence>
<gene>
    <name evidence="12" type="ORF">Q9L58_004216</name>
</gene>
<dbReference type="InterPro" id="IPR020615">
    <property type="entry name" value="Thiolase_acyl_enz_int_AS"/>
</dbReference>
<dbReference type="Gene3D" id="3.40.47.10">
    <property type="match status" value="2"/>
</dbReference>
<keyword evidence="6 9" id="KW-0012">Acyltransferase</keyword>
<evidence type="ECO:0000256" key="4">
    <source>
        <dbReference type="ARBA" id="ARBA00022679"/>
    </source>
</evidence>
<dbReference type="PANTHER" id="PTHR43853">
    <property type="entry name" value="3-KETOACYL-COA THIOLASE, PEROXISOMAL"/>
    <property type="match status" value="1"/>
</dbReference>
<dbReference type="PROSITE" id="PS00098">
    <property type="entry name" value="THIOLASE_1"/>
    <property type="match status" value="1"/>
</dbReference>
<dbReference type="EMBL" id="JBBBZM010000043">
    <property type="protein sequence ID" value="KAL0636858.1"/>
    <property type="molecule type" value="Genomic_DNA"/>
</dbReference>
<evidence type="ECO:0000313" key="12">
    <source>
        <dbReference type="EMBL" id="KAL0636858.1"/>
    </source>
</evidence>
<feature type="domain" description="Thiolase C-terminal" evidence="11">
    <location>
        <begin position="286"/>
        <end position="406"/>
    </location>
</feature>
<evidence type="ECO:0000256" key="8">
    <source>
        <dbReference type="ARBA" id="ARBA00047605"/>
    </source>
</evidence>
<dbReference type="PANTHER" id="PTHR43853:SF5">
    <property type="entry name" value="ACETYL-COA C-ACETYLTRANSFERASE"/>
    <property type="match status" value="1"/>
</dbReference>
<dbReference type="InterPro" id="IPR020616">
    <property type="entry name" value="Thiolase_N"/>
</dbReference>
<dbReference type="PROSITE" id="PS00737">
    <property type="entry name" value="THIOLASE_2"/>
    <property type="match status" value="1"/>
</dbReference>
<proteinExistence type="inferred from homology"/>
<organism evidence="12 13">
    <name type="scientific">Discina gigas</name>
    <dbReference type="NCBI Taxonomy" id="1032678"/>
    <lineage>
        <taxon>Eukaryota</taxon>
        <taxon>Fungi</taxon>
        <taxon>Dikarya</taxon>
        <taxon>Ascomycota</taxon>
        <taxon>Pezizomycotina</taxon>
        <taxon>Pezizomycetes</taxon>
        <taxon>Pezizales</taxon>
        <taxon>Discinaceae</taxon>
        <taxon>Discina</taxon>
    </lineage>
</organism>
<comment type="similarity">
    <text evidence="3 9">Belongs to the thiolase-like superfamily. Thiolase family.</text>
</comment>
<reference evidence="12 13" key="1">
    <citation type="submission" date="2024-02" db="EMBL/GenBank/DDBJ databases">
        <title>Discinaceae phylogenomics.</title>
        <authorList>
            <person name="Dirks A.C."/>
            <person name="James T.Y."/>
        </authorList>
    </citation>
    <scope>NUCLEOTIDE SEQUENCE [LARGE SCALE GENOMIC DNA]</scope>
    <source>
        <strain evidence="12 13">ACD0624</strain>
    </source>
</reference>
<evidence type="ECO:0000256" key="9">
    <source>
        <dbReference type="RuleBase" id="RU003557"/>
    </source>
</evidence>
<evidence type="ECO:0000259" key="11">
    <source>
        <dbReference type="Pfam" id="PF02803"/>
    </source>
</evidence>
<name>A0ABR3GLU6_9PEZI</name>
<dbReference type="InterPro" id="IPR016039">
    <property type="entry name" value="Thiolase-like"/>
</dbReference>
<accession>A0ABR3GLU6</accession>